<dbReference type="Pfam" id="PF11155">
    <property type="entry name" value="DUF2935"/>
    <property type="match status" value="2"/>
</dbReference>
<protein>
    <submittedName>
        <fullName evidence="1">DUF2935 domain-containing protein</fullName>
    </submittedName>
</protein>
<dbReference type="AlphaFoldDB" id="A0A926NBM5"/>
<keyword evidence="2" id="KW-1185">Reference proteome</keyword>
<organism evidence="1 2">
    <name type="scientific">Polycladospora coralii</name>
    <dbReference type="NCBI Taxonomy" id="2771432"/>
    <lineage>
        <taxon>Bacteria</taxon>
        <taxon>Bacillati</taxon>
        <taxon>Bacillota</taxon>
        <taxon>Bacilli</taxon>
        <taxon>Bacillales</taxon>
        <taxon>Thermoactinomycetaceae</taxon>
        <taxon>Polycladospora</taxon>
    </lineage>
</organism>
<evidence type="ECO:0000313" key="2">
    <source>
        <dbReference type="Proteomes" id="UP000661691"/>
    </source>
</evidence>
<evidence type="ECO:0000313" key="1">
    <source>
        <dbReference type="EMBL" id="MBD1372365.1"/>
    </source>
</evidence>
<comment type="caution">
    <text evidence="1">The sequence shown here is derived from an EMBL/GenBank/DDBJ whole genome shotgun (WGS) entry which is preliminary data.</text>
</comment>
<dbReference type="Gene3D" id="1.20.1260.120">
    <property type="entry name" value="Protein of unknown function DUF2935"/>
    <property type="match status" value="1"/>
</dbReference>
<dbReference type="Proteomes" id="UP000661691">
    <property type="component" value="Unassembled WGS sequence"/>
</dbReference>
<dbReference type="EMBL" id="JACXAH010000010">
    <property type="protein sequence ID" value="MBD1372365.1"/>
    <property type="molecule type" value="Genomic_DNA"/>
</dbReference>
<name>A0A926NBM5_9BACL</name>
<accession>A0A926NBM5</accession>
<gene>
    <name evidence="1" type="ORF">IC620_08345</name>
</gene>
<dbReference type="InterPro" id="IPR021328">
    <property type="entry name" value="CotB-like"/>
</dbReference>
<dbReference type="RefSeq" id="WP_191140651.1">
    <property type="nucleotide sequence ID" value="NZ_JACXAG020000007.1"/>
</dbReference>
<reference evidence="1" key="1">
    <citation type="submission" date="2020-09" db="EMBL/GenBank/DDBJ databases">
        <title>A novel bacterium of genus Hazenella, isolated from South China Sea.</title>
        <authorList>
            <person name="Huang H."/>
            <person name="Mo K."/>
            <person name="Hu Y."/>
        </authorList>
    </citation>
    <scope>NUCLEOTIDE SEQUENCE</scope>
    <source>
        <strain evidence="1">IB182357</strain>
    </source>
</reference>
<sequence>MSLCVWDEHQFWTMILQDHARFVIDFTSGKEKYWVETADQYVTAFGRLRKQLGAIPRTATANRPEMIQFAREAYPIAYHYYLFEGSMQHARLKNQVVTTLHPSYFTGTLGENREYMRLLSYYCYGLDAKPQTLIQLLDLWLLDQVGHSVLLEKALDSIEGEDIEITRQFNRRFRLLLTQSRIFGQFEEFTKPGFPRQLQLARDAATAVKEFYLFFQKIMNDYKGETVLTGTTLRFIEHHLPEACYFLYKLCAFVPDISIPSDCSLTEPDFPPE</sequence>
<proteinExistence type="predicted"/>
<dbReference type="SUPFAM" id="SSF158430">
    <property type="entry name" value="Bacillus cereus metalloprotein-like"/>
    <property type="match status" value="2"/>
</dbReference>